<organism evidence="2">
    <name type="scientific">uncultured Friedmanniella sp</name>
    <dbReference type="NCBI Taxonomy" id="335381"/>
    <lineage>
        <taxon>Bacteria</taxon>
        <taxon>Bacillati</taxon>
        <taxon>Actinomycetota</taxon>
        <taxon>Actinomycetes</taxon>
        <taxon>Propionibacteriales</taxon>
        <taxon>Nocardioidaceae</taxon>
        <taxon>Friedmanniella</taxon>
        <taxon>environmental samples</taxon>
    </lineage>
</organism>
<feature type="non-terminal residue" evidence="2">
    <location>
        <position position="1"/>
    </location>
</feature>
<name>A0A6J4KS78_9ACTN</name>
<feature type="compositionally biased region" description="Basic residues" evidence="1">
    <location>
        <begin position="238"/>
        <end position="249"/>
    </location>
</feature>
<feature type="compositionally biased region" description="Low complexity" evidence="1">
    <location>
        <begin position="171"/>
        <end position="183"/>
    </location>
</feature>
<dbReference type="EMBL" id="CADCTS010000316">
    <property type="protein sequence ID" value="CAA9313503.1"/>
    <property type="molecule type" value="Genomic_DNA"/>
</dbReference>
<feature type="region of interest" description="Disordered" evidence="1">
    <location>
        <begin position="120"/>
        <end position="159"/>
    </location>
</feature>
<evidence type="ECO:0000313" key="2">
    <source>
        <dbReference type="EMBL" id="CAA9313503.1"/>
    </source>
</evidence>
<dbReference type="AlphaFoldDB" id="A0A6J4KS78"/>
<gene>
    <name evidence="2" type="ORF">AVDCRST_MAG48-2223</name>
</gene>
<feature type="compositionally biased region" description="Low complexity" evidence="1">
    <location>
        <begin position="52"/>
        <end position="71"/>
    </location>
</feature>
<sequence>ARPGEPPPPAGARRGPRGHRPGRLRRGPGPRRRGGRTLGERHLRAPLGARVPPDAGRPAAGLRARPATQRLPLRRGLPRPAGDLGGRAGRRAAIGTGGADDLRQLDRRRYRLRLLAPRRPRLRPRPGAAGGRHGGVLPLRPLALARRRPAGRGPSPVLVGGRRSARAVLLRAHLPLRRPASQPRARRQRPVRRRRPDVQPALGRPGRRGPGGLPLPVVPAGGADGLLGRRDPAGGRRGAGRARPRRRPAGRGQLDRPDVRRRRPRAGL</sequence>
<evidence type="ECO:0000256" key="1">
    <source>
        <dbReference type="SAM" id="MobiDB-lite"/>
    </source>
</evidence>
<reference evidence="2" key="1">
    <citation type="submission" date="2020-02" db="EMBL/GenBank/DDBJ databases">
        <authorList>
            <person name="Meier V. D."/>
        </authorList>
    </citation>
    <scope>NUCLEOTIDE SEQUENCE</scope>
    <source>
        <strain evidence="2">AVDCRST_MAG48</strain>
    </source>
</reference>
<proteinExistence type="predicted"/>
<feature type="compositionally biased region" description="Basic residues" evidence="1">
    <location>
        <begin position="184"/>
        <end position="195"/>
    </location>
</feature>
<feature type="region of interest" description="Disordered" evidence="1">
    <location>
        <begin position="1"/>
        <end position="100"/>
    </location>
</feature>
<accession>A0A6J4KS78</accession>
<feature type="compositionally biased region" description="Basic residues" evidence="1">
    <location>
        <begin position="14"/>
        <end position="35"/>
    </location>
</feature>
<feature type="compositionally biased region" description="Low complexity" evidence="1">
    <location>
        <begin position="135"/>
        <end position="144"/>
    </location>
</feature>
<protein>
    <submittedName>
        <fullName evidence="2">Uncharacterized protein</fullName>
    </submittedName>
</protein>
<feature type="non-terminal residue" evidence="2">
    <location>
        <position position="268"/>
    </location>
</feature>
<feature type="compositionally biased region" description="Basic residues" evidence="1">
    <location>
        <begin position="259"/>
        <end position="268"/>
    </location>
</feature>
<feature type="region of interest" description="Disordered" evidence="1">
    <location>
        <begin position="171"/>
        <end position="268"/>
    </location>
</feature>
<feature type="compositionally biased region" description="Pro residues" evidence="1">
    <location>
        <begin position="1"/>
        <end position="10"/>
    </location>
</feature>